<dbReference type="EMBL" id="MK072396">
    <property type="protein sequence ID" value="AYV83923.1"/>
    <property type="molecule type" value="Genomic_DNA"/>
</dbReference>
<reference evidence="1" key="1">
    <citation type="submission" date="2018-10" db="EMBL/GenBank/DDBJ databases">
        <title>Hidden diversity of soil giant viruses.</title>
        <authorList>
            <person name="Schulz F."/>
            <person name="Alteio L."/>
            <person name="Goudeau D."/>
            <person name="Ryan E.M."/>
            <person name="Malmstrom R.R."/>
            <person name="Blanchard J."/>
            <person name="Woyke T."/>
        </authorList>
    </citation>
    <scope>NUCLEOTIDE SEQUENCE</scope>
    <source>
        <strain evidence="1">HYV1</strain>
    </source>
</reference>
<evidence type="ECO:0000313" key="1">
    <source>
        <dbReference type="EMBL" id="AYV83923.1"/>
    </source>
</evidence>
<gene>
    <name evidence="1" type="ORF">Hyperionvirus14_12</name>
</gene>
<name>A0A3G5ADF4_9VIRU</name>
<protein>
    <submittedName>
        <fullName evidence="1">Uncharacterized protein</fullName>
    </submittedName>
</protein>
<proteinExistence type="predicted"/>
<sequence length="205" mass="23397">MSSLKLVAMLIGRGFRPLQPVYSMECVTCKKRTIDSYIKNSECQFSIPEGSDHIYECECSSDRNLEEIYKIFVAICSPNVEAGRYHSVVVPLLKDPGVDVNNIGLITLFGNIIFDNHMNKPGQKLPGTDVFLQLEKELAEFELVLKETILSSGVIWDLGRCVFEYSLYETRVLHGILKQIYFDIEYVLPFWGTLPSRTISFKKLK</sequence>
<accession>A0A3G5ADF4</accession>
<organism evidence="1">
    <name type="scientific">Hyperionvirus sp</name>
    <dbReference type="NCBI Taxonomy" id="2487770"/>
    <lineage>
        <taxon>Viruses</taxon>
        <taxon>Varidnaviria</taxon>
        <taxon>Bamfordvirae</taxon>
        <taxon>Nucleocytoviricota</taxon>
        <taxon>Megaviricetes</taxon>
        <taxon>Imitervirales</taxon>
        <taxon>Mimiviridae</taxon>
        <taxon>Klosneuvirinae</taxon>
    </lineage>
</organism>